<evidence type="ECO:0000313" key="2">
    <source>
        <dbReference type="Proteomes" id="UP000050266"/>
    </source>
</evidence>
<dbReference type="AlphaFoldDB" id="A0A0Q0FXF8"/>
<gene>
    <name evidence="1" type="ORF">ALO41_00409</name>
</gene>
<dbReference type="GeneID" id="77280969"/>
<dbReference type="SUPFAM" id="SSF53474">
    <property type="entry name" value="alpha/beta-Hydrolases"/>
    <property type="match status" value="1"/>
</dbReference>
<accession>A0A0Q0FXF8</accession>
<dbReference type="OrthoDB" id="288522at2"/>
<proteinExistence type="predicted"/>
<sequence length="294" mass="33671">MESADVVKLVEETWNNTIPERRIRQIKIARGMVPEVHHNLFDVLVDTKISQVQNNPEQVVLLLIHGIQTDGAWHKHVAAAMRDDENIYVHGLGYECVTAFQLAGPFRGTPIKKITREIRDLKKENQNAKLIVIAHSFGSYIVSRILAEETDIEFEKIILCGSIVPRDFRWDKHTKQMPAGSIINDVGTKDSYPILATCSSVGYGSSGRRGFQTARVKDRYFQYGHSDFFVPEKNHVETYWKPFIQRGEVAESAWDTEMPKLNLLTLMLSHPWLGRPLMIVMVILLIVGVRWLFF</sequence>
<dbReference type="PATRIC" id="fig|251720.4.peg.528"/>
<dbReference type="InterPro" id="IPR029058">
    <property type="entry name" value="AB_hydrolase_fold"/>
</dbReference>
<dbReference type="EMBL" id="LJRQ01000449">
    <property type="protein sequence ID" value="KPZ05050.1"/>
    <property type="molecule type" value="Genomic_DNA"/>
</dbReference>
<name>A0A0Q0FXF8_PSEA0</name>
<organism evidence="1 2">
    <name type="scientific">Pseudomonas amygdali pv. ulmi</name>
    <dbReference type="NCBI Taxonomy" id="251720"/>
    <lineage>
        <taxon>Bacteria</taxon>
        <taxon>Pseudomonadati</taxon>
        <taxon>Pseudomonadota</taxon>
        <taxon>Gammaproteobacteria</taxon>
        <taxon>Pseudomonadales</taxon>
        <taxon>Pseudomonadaceae</taxon>
        <taxon>Pseudomonas</taxon>
        <taxon>Pseudomonas amygdali</taxon>
    </lineage>
</organism>
<reference evidence="1 2" key="1">
    <citation type="submission" date="2015-09" db="EMBL/GenBank/DDBJ databases">
        <title>Genome announcement of multiple Pseudomonas syringae strains.</title>
        <authorList>
            <person name="Thakur S."/>
            <person name="Wang P.W."/>
            <person name="Gong Y."/>
            <person name="Weir B.S."/>
            <person name="Guttman D.S."/>
        </authorList>
    </citation>
    <scope>NUCLEOTIDE SEQUENCE [LARGE SCALE GENOMIC DNA]</scope>
    <source>
        <strain evidence="1 2">ICMP3962</strain>
    </source>
</reference>
<dbReference type="RefSeq" id="WP_057434454.1">
    <property type="nucleotide sequence ID" value="NZ_LIHQ01000009.1"/>
</dbReference>
<protein>
    <submittedName>
        <fullName evidence="1">Ymc-like protein</fullName>
    </submittedName>
</protein>
<dbReference type="Gene3D" id="3.40.50.1820">
    <property type="entry name" value="alpha/beta hydrolase"/>
    <property type="match status" value="1"/>
</dbReference>
<evidence type="ECO:0000313" key="1">
    <source>
        <dbReference type="EMBL" id="KPZ05050.1"/>
    </source>
</evidence>
<comment type="caution">
    <text evidence="1">The sequence shown here is derived from an EMBL/GenBank/DDBJ whole genome shotgun (WGS) entry which is preliminary data.</text>
</comment>
<dbReference type="Proteomes" id="UP000050266">
    <property type="component" value="Unassembled WGS sequence"/>
</dbReference>